<dbReference type="PRINTS" id="PR00778">
    <property type="entry name" value="HTHARSR"/>
</dbReference>
<reference evidence="6" key="1">
    <citation type="submission" date="2020-08" db="EMBL/GenBank/DDBJ databases">
        <title>Genome public.</title>
        <authorList>
            <person name="Liu C."/>
            <person name="Sun Q."/>
        </authorList>
    </citation>
    <scope>NUCLEOTIDE SEQUENCE</scope>
    <source>
        <strain evidence="6">NSJ-28</strain>
    </source>
</reference>
<dbReference type="PANTHER" id="PTHR43132:SF6">
    <property type="entry name" value="HTH-TYPE TRANSCRIPTIONAL REPRESSOR CZRA"/>
    <property type="match status" value="1"/>
</dbReference>
<evidence type="ECO:0000256" key="3">
    <source>
        <dbReference type="ARBA" id="ARBA00023163"/>
    </source>
</evidence>
<dbReference type="InterPro" id="IPR036388">
    <property type="entry name" value="WH-like_DNA-bd_sf"/>
</dbReference>
<dbReference type="InterPro" id="IPR036390">
    <property type="entry name" value="WH_DNA-bd_sf"/>
</dbReference>
<dbReference type="PROSITE" id="PS00846">
    <property type="entry name" value="HTH_ARSR_1"/>
    <property type="match status" value="1"/>
</dbReference>
<evidence type="ECO:0000256" key="2">
    <source>
        <dbReference type="ARBA" id="ARBA00023125"/>
    </source>
</evidence>
<dbReference type="SMART" id="SM00418">
    <property type="entry name" value="HTH_ARSR"/>
    <property type="match status" value="1"/>
</dbReference>
<comment type="caution">
    <text evidence="6">The sequence shown here is derived from an EMBL/GenBank/DDBJ whole genome shotgun (WGS) entry which is preliminary data.</text>
</comment>
<proteinExistence type="predicted"/>
<dbReference type="SUPFAM" id="SSF46785">
    <property type="entry name" value="Winged helix' DNA-binding domain"/>
    <property type="match status" value="1"/>
</dbReference>
<dbReference type="GO" id="GO:0003700">
    <property type="term" value="F:DNA-binding transcription factor activity"/>
    <property type="evidence" value="ECO:0007669"/>
    <property type="project" value="InterPro"/>
</dbReference>
<dbReference type="InterPro" id="IPR011991">
    <property type="entry name" value="ArsR-like_HTH"/>
</dbReference>
<keyword evidence="7" id="KW-1185">Reference proteome</keyword>
<dbReference type="Gene3D" id="1.10.10.10">
    <property type="entry name" value="Winged helix-like DNA-binding domain superfamily/Winged helix DNA-binding domain"/>
    <property type="match status" value="1"/>
</dbReference>
<evidence type="ECO:0000313" key="6">
    <source>
        <dbReference type="EMBL" id="MBC5724095.1"/>
    </source>
</evidence>
<dbReference type="NCBIfam" id="NF033788">
    <property type="entry name" value="HTH_metalloreg"/>
    <property type="match status" value="1"/>
</dbReference>
<evidence type="ECO:0000256" key="1">
    <source>
        <dbReference type="ARBA" id="ARBA00023015"/>
    </source>
</evidence>
<evidence type="ECO:0000256" key="4">
    <source>
        <dbReference type="ARBA" id="ARBA00043263"/>
    </source>
</evidence>
<name>A0A923RX75_9FIRM</name>
<dbReference type="Proteomes" id="UP000606499">
    <property type="component" value="Unassembled WGS sequence"/>
</dbReference>
<dbReference type="GO" id="GO:0003677">
    <property type="term" value="F:DNA binding"/>
    <property type="evidence" value="ECO:0007669"/>
    <property type="project" value="UniProtKB-KW"/>
</dbReference>
<evidence type="ECO:0000259" key="5">
    <source>
        <dbReference type="PROSITE" id="PS50987"/>
    </source>
</evidence>
<dbReference type="PROSITE" id="PS50987">
    <property type="entry name" value="HTH_ARSR_2"/>
    <property type="match status" value="1"/>
</dbReference>
<dbReference type="CDD" id="cd00090">
    <property type="entry name" value="HTH_ARSR"/>
    <property type="match status" value="1"/>
</dbReference>
<dbReference type="EMBL" id="JACOPL010000001">
    <property type="protein sequence ID" value="MBC5724095.1"/>
    <property type="molecule type" value="Genomic_DNA"/>
</dbReference>
<gene>
    <name evidence="6" type="ORF">H8S45_01215</name>
</gene>
<dbReference type="InterPro" id="IPR001845">
    <property type="entry name" value="HTH_ArsR_DNA-bd_dom"/>
</dbReference>
<keyword evidence="1" id="KW-0805">Transcription regulation</keyword>
<keyword evidence="4" id="KW-0105">Cadmium resistance</keyword>
<accession>A0A923RX75</accession>
<dbReference type="InterPro" id="IPR051011">
    <property type="entry name" value="Metal_resp_trans_reg"/>
</dbReference>
<organism evidence="6 7">
    <name type="scientific">Agathobaculum faecis</name>
    <dbReference type="NCBI Taxonomy" id="2763013"/>
    <lineage>
        <taxon>Bacteria</taxon>
        <taxon>Bacillati</taxon>
        <taxon>Bacillota</taxon>
        <taxon>Clostridia</taxon>
        <taxon>Eubacteriales</taxon>
        <taxon>Butyricicoccaceae</taxon>
        <taxon>Agathobaculum</taxon>
    </lineage>
</organism>
<dbReference type="InterPro" id="IPR018334">
    <property type="entry name" value="ArsR_HTH"/>
</dbReference>
<dbReference type="Pfam" id="PF01022">
    <property type="entry name" value="HTH_5"/>
    <property type="match status" value="1"/>
</dbReference>
<evidence type="ECO:0000313" key="7">
    <source>
        <dbReference type="Proteomes" id="UP000606499"/>
    </source>
</evidence>
<keyword evidence="2" id="KW-0238">DNA-binding</keyword>
<feature type="domain" description="HTH arsR-type" evidence="5">
    <location>
        <begin position="47"/>
        <end position="140"/>
    </location>
</feature>
<dbReference type="GO" id="GO:0046686">
    <property type="term" value="P:response to cadmium ion"/>
    <property type="evidence" value="ECO:0007669"/>
    <property type="project" value="UniProtKB-KW"/>
</dbReference>
<protein>
    <submittedName>
        <fullName evidence="6">Winged helix-turn-helix transcriptional regulator</fullName>
    </submittedName>
</protein>
<keyword evidence="3" id="KW-0804">Transcription</keyword>
<sequence length="140" mass="15580">MILYFNRYLCVSGGVSLAVRKNQTEVECCEEHIVHTDAVRQARSTMPGDEITSAASDFFKAFSDKTRLRILTALAIEELCVCDIASLLGMSQSAISHQLRFLKQARLVKSRKDGKTVYYALCDDHIQTILAQGIAHVQEG</sequence>
<dbReference type="PANTHER" id="PTHR43132">
    <property type="entry name" value="ARSENICAL RESISTANCE OPERON REPRESSOR ARSR-RELATED"/>
    <property type="match status" value="1"/>
</dbReference>
<dbReference type="RefSeq" id="WP_054325943.1">
    <property type="nucleotide sequence ID" value="NZ_JACOPL010000001.1"/>
</dbReference>
<dbReference type="AlphaFoldDB" id="A0A923RX75"/>